<reference evidence="1 2" key="1">
    <citation type="journal article" date="2015" name="Nature">
        <title>rRNA introns, odd ribosomes, and small enigmatic genomes across a large radiation of phyla.</title>
        <authorList>
            <person name="Brown C.T."/>
            <person name="Hug L.A."/>
            <person name="Thomas B.C."/>
            <person name="Sharon I."/>
            <person name="Castelle C.J."/>
            <person name="Singh A."/>
            <person name="Wilkins M.J."/>
            <person name="Williams K.H."/>
            <person name="Banfield J.F."/>
        </authorList>
    </citation>
    <scope>NUCLEOTIDE SEQUENCE [LARGE SCALE GENOMIC DNA]</scope>
</reference>
<dbReference type="AlphaFoldDB" id="A0A0G0PX72"/>
<protein>
    <submittedName>
        <fullName evidence="1">RHS repeat-associated core domain protein</fullName>
    </submittedName>
</protein>
<evidence type="ECO:0000313" key="2">
    <source>
        <dbReference type="Proteomes" id="UP000033935"/>
    </source>
</evidence>
<comment type="caution">
    <text evidence="1">The sequence shown here is derived from an EMBL/GenBank/DDBJ whole genome shotgun (WGS) entry which is preliminary data.</text>
</comment>
<proteinExistence type="predicted"/>
<gene>
    <name evidence="1" type="ORF">UT30_C0051G0003</name>
</gene>
<dbReference type="EMBL" id="LBWG01000051">
    <property type="protein sequence ID" value="KKR02735.1"/>
    <property type="molecule type" value="Genomic_DNA"/>
</dbReference>
<organism evidence="1 2">
    <name type="scientific">Candidatus Uhrbacteria bacterium GW2011_GWF2_39_13</name>
    <dbReference type="NCBI Taxonomy" id="1618995"/>
    <lineage>
        <taxon>Bacteria</taxon>
        <taxon>Candidatus Uhriibacteriota</taxon>
    </lineage>
</organism>
<accession>A0A0G0PX72</accession>
<evidence type="ECO:0000313" key="1">
    <source>
        <dbReference type="EMBL" id="KKR02735.1"/>
    </source>
</evidence>
<dbReference type="Proteomes" id="UP000033935">
    <property type="component" value="Unassembled WGS sequence"/>
</dbReference>
<name>A0A0G0PX72_9BACT</name>
<sequence>MTGFNLYQYCGNNPVNRHDPDGTCWHYLGLGDCYTCKAYKEHQEYLASGPATPVGSLEWEIELKVSYGMTAYNFVAASSVVTAGSVAIVAAAAPIAVSAPLYVAPVAAEVAATSTATAKGAQKVFEFVQNKIINLERVGSALQSDAHHAFSNIVDNYAGYATQTPLNNATLYQLQGALNGVAGRFEWIVQAGQVTHRMFVKGGGMNGIPIIK</sequence>